<dbReference type="InterPro" id="IPR018371">
    <property type="entry name" value="Chitin-binding_1_CS"/>
</dbReference>
<dbReference type="PANTHER" id="PTHR47700">
    <property type="entry name" value="V CHITINASE, PUTATIVE (AFU_ORTHOLOGUE AFUA_6G13720)-RELATED"/>
    <property type="match status" value="1"/>
</dbReference>
<accession>F9FI11</accession>
<evidence type="ECO:0000256" key="5">
    <source>
        <dbReference type="PROSITE-ProRule" id="PRU00261"/>
    </source>
</evidence>
<evidence type="ECO:0000256" key="1">
    <source>
        <dbReference type="ARBA" id="ARBA00008682"/>
    </source>
</evidence>
<dbReference type="Gene3D" id="3.20.20.80">
    <property type="entry name" value="Glycosidases"/>
    <property type="match status" value="2"/>
</dbReference>
<dbReference type="EC" id="3.2.1.14" evidence="2"/>
<dbReference type="InterPro" id="IPR011583">
    <property type="entry name" value="Chitinase_II/V-like_cat"/>
</dbReference>
<dbReference type="Pfam" id="PF00187">
    <property type="entry name" value="Chitin_bind_1"/>
    <property type="match status" value="1"/>
</dbReference>
<sequence length="981" mass="107077">MSPVAWLPAVTHGPTSARLIKAEADANLPTHYFQCTPSGDSASQILAQMRGVWVGVATVYVSHRKFQTNATFGKAFDLSTSIRHQRCLCLSRDYSFAESTPTLAYNCAKVPALCENVHQQYPLATTVHAAPAGAVTGHHTILGPRSYLQLQFDRDDNSGGRRGKACAKNWKNQHNCPESKQLDTVLAGAMLGDGSFPATRWNPDNLVMGDTGYNRIANAAGQFSGMMWTCDKFPFATSKTPYQNPYHESETETFASAVLLKEVPEREHTAPHRTQHVDFQSNAVSALREAVLDKPAPSAVDLEQGNPKRSMGQLQSRDNDNGTVGLSADWLNASGNGTNPVRQAYEDLPEGPPLPILEIAQDFVEEQKEDKLAEEPYIVRAVKASDGNESSTCDFVTPCPDGSCCNRKGQCGYGEEVCGSKECISNCYATVLCGRDSLGGKVKCPLNVCCSAYGYCGVEDDFCRAGNADISCQKGFGSCNKIEPPSCGRLSAFARSIGYYQFANVRERQCNRITPEQIRTEAFTPLAWILTGSSHQSPGAPDRGGLKEDTDNYVSLLKDMRAAFGSKYGISITIPTSYWYLRCFKTKEIEQYVDYMGIMTYDLHGPWDEDVKQVNMGLAYYARGYTVADSNCNGVGRKWSSTSRPAPCTNFGGVIFLEEIGRMWIGYDNEDTIYMKKWASSRCFGGIMVWSVDMFSGSGSGDTPDNQSDGGLEDPGGGQGDGSGVIYIDPEIWEEDQPEYCSENDTGAWSTFDITPSIKVPTFIITNRLPETTKDSVTQPPGTRAITPPLYPWTYTQPTTRPSNTPGDDDDDGDDVIPPLPAVTWHPGKPGPICKKNCGKPCRVFCSHPCLLNCPDGGGDFTDPRNPKPPKRPGPPNPTIPKPTGKPVKPTKIPLPGTTPENKEHEDDERQCAIKFGLPLPTWRDPATTTSVRPKPVPPKPSPKPDPKPPSPNPKTKEVKCYGIGGAWIPSSSQRSARVFL</sequence>
<feature type="compositionally biased region" description="Gly residues" evidence="6">
    <location>
        <begin position="713"/>
        <end position="723"/>
    </location>
</feature>
<feature type="disulfide bond" evidence="5">
    <location>
        <begin position="449"/>
        <end position="463"/>
    </location>
</feature>
<evidence type="ECO:0000256" key="2">
    <source>
        <dbReference type="ARBA" id="ARBA00012729"/>
    </source>
</evidence>
<dbReference type="PROSITE" id="PS00026">
    <property type="entry name" value="CHIT_BIND_I_1"/>
    <property type="match status" value="1"/>
</dbReference>
<evidence type="ECO:0000259" key="7">
    <source>
        <dbReference type="PROSITE" id="PS50941"/>
    </source>
</evidence>
<dbReference type="PRINTS" id="PR01217">
    <property type="entry name" value="PRICHEXTENSN"/>
</dbReference>
<dbReference type="AlphaFoldDB" id="F9FI11"/>
<dbReference type="PROSITE" id="PS50941">
    <property type="entry name" value="CHIT_BIND_I_2"/>
    <property type="match status" value="1"/>
</dbReference>
<name>F9FI11_FUSOF</name>
<dbReference type="PANTHER" id="PTHR47700:SF2">
    <property type="entry name" value="CHITINASE"/>
    <property type="match status" value="1"/>
</dbReference>
<keyword evidence="5" id="KW-1015">Disulfide bond</keyword>
<feature type="region of interest" description="Disordered" evidence="6">
    <location>
        <begin position="698"/>
        <end position="725"/>
    </location>
</feature>
<feature type="compositionally biased region" description="Basic and acidic residues" evidence="6">
    <location>
        <begin position="901"/>
        <end position="912"/>
    </location>
</feature>
<dbReference type="InterPro" id="IPR001002">
    <property type="entry name" value="Chitin-bd_1"/>
</dbReference>
<comment type="caution">
    <text evidence="5">Lacks conserved residue(s) required for the propagation of feature annotation.</text>
</comment>
<dbReference type="GO" id="GO:0008843">
    <property type="term" value="F:endochitinase activity"/>
    <property type="evidence" value="ECO:0007669"/>
    <property type="project" value="UniProtKB-EC"/>
</dbReference>
<feature type="compositionally biased region" description="Low complexity" evidence="6">
    <location>
        <begin position="882"/>
        <end position="894"/>
    </location>
</feature>
<reference evidence="8" key="1">
    <citation type="journal article" date="2012" name="Mol. Plant Microbe Interact.">
        <title>A highly conserved effector in Fusarium oxysporum is required for full virulence on Arabidopsis.</title>
        <authorList>
            <person name="Thatcher L.F."/>
            <person name="Gardiner D.M."/>
            <person name="Kazan K."/>
            <person name="Manners J."/>
        </authorList>
    </citation>
    <scope>NUCLEOTIDE SEQUENCE [LARGE SCALE GENOMIC DNA]</scope>
    <source>
        <strain evidence="8">Fo5176</strain>
    </source>
</reference>
<dbReference type="EMBL" id="AFQF01001844">
    <property type="protein sequence ID" value="EGU83450.1"/>
    <property type="molecule type" value="Genomic_DNA"/>
</dbReference>
<feature type="region of interest" description="Disordered" evidence="6">
    <location>
        <begin position="861"/>
        <end position="959"/>
    </location>
</feature>
<dbReference type="SMART" id="SM00270">
    <property type="entry name" value="ChtBD1"/>
    <property type="match status" value="2"/>
</dbReference>
<keyword evidence="4" id="KW-0843">Virulence</keyword>
<dbReference type="Pfam" id="PF00704">
    <property type="entry name" value="Glyco_hydro_18"/>
    <property type="match status" value="1"/>
</dbReference>
<dbReference type="GO" id="GO:0008061">
    <property type="term" value="F:chitin binding"/>
    <property type="evidence" value="ECO:0007669"/>
    <property type="project" value="UniProtKB-UniRule"/>
</dbReference>
<gene>
    <name evidence="8" type="ORF">FOXB_06040</name>
</gene>
<dbReference type="Gene3D" id="3.30.60.10">
    <property type="entry name" value="Endochitinase-like"/>
    <property type="match status" value="1"/>
</dbReference>
<dbReference type="InterPro" id="IPR029070">
    <property type="entry name" value="Chitinase_insertion_sf"/>
</dbReference>
<protein>
    <recommendedName>
        <fullName evidence="2">chitinase</fullName>
        <ecNumber evidence="2">3.2.1.14</ecNumber>
    </recommendedName>
</protein>
<dbReference type="SUPFAM" id="SSF51445">
    <property type="entry name" value="(Trans)glycosidases"/>
    <property type="match status" value="1"/>
</dbReference>
<feature type="compositionally biased region" description="Pro residues" evidence="6">
    <location>
        <begin position="872"/>
        <end position="881"/>
    </location>
</feature>
<dbReference type="OrthoDB" id="73875at2759"/>
<evidence type="ECO:0000313" key="8">
    <source>
        <dbReference type="EMBL" id="EGU83450.1"/>
    </source>
</evidence>
<dbReference type="InterPro" id="IPR001223">
    <property type="entry name" value="Glyco_hydro18_cat"/>
</dbReference>
<feature type="compositionally biased region" description="Polar residues" evidence="6">
    <location>
        <begin position="312"/>
        <end position="322"/>
    </location>
</feature>
<feature type="compositionally biased region" description="Pro residues" evidence="6">
    <location>
        <begin position="935"/>
        <end position="953"/>
    </location>
</feature>
<feature type="region of interest" description="Disordered" evidence="6">
    <location>
        <begin position="771"/>
        <end position="828"/>
    </location>
</feature>
<dbReference type="SUPFAM" id="SSF54556">
    <property type="entry name" value="Chitinase insertion domain"/>
    <property type="match status" value="1"/>
</dbReference>
<evidence type="ECO:0000256" key="3">
    <source>
        <dbReference type="ARBA" id="ARBA00022669"/>
    </source>
</evidence>
<proteinExistence type="inferred from homology"/>
<dbReference type="InterPro" id="IPR017853">
    <property type="entry name" value="GH"/>
</dbReference>
<dbReference type="SMART" id="SM00636">
    <property type="entry name" value="Glyco_18"/>
    <property type="match status" value="1"/>
</dbReference>
<organism evidence="8">
    <name type="scientific">Fusarium oxysporum (strain Fo5176)</name>
    <name type="common">Fusarium vascular wilt</name>
    <dbReference type="NCBI Taxonomy" id="660025"/>
    <lineage>
        <taxon>Eukaryota</taxon>
        <taxon>Fungi</taxon>
        <taxon>Dikarya</taxon>
        <taxon>Ascomycota</taxon>
        <taxon>Pezizomycotina</taxon>
        <taxon>Sordariomycetes</taxon>
        <taxon>Hypocreomycetidae</taxon>
        <taxon>Hypocreales</taxon>
        <taxon>Nectriaceae</taxon>
        <taxon>Fusarium</taxon>
        <taxon>Fusarium oxysporum species complex</taxon>
    </lineage>
</organism>
<comment type="caution">
    <text evidence="8">The sequence shown here is derived from an EMBL/GenBank/DDBJ whole genome shotgun (WGS) entry which is preliminary data.</text>
</comment>
<evidence type="ECO:0000256" key="6">
    <source>
        <dbReference type="SAM" id="MobiDB-lite"/>
    </source>
</evidence>
<dbReference type="STRING" id="660025.F9FI11"/>
<dbReference type="GO" id="GO:0005975">
    <property type="term" value="P:carbohydrate metabolic process"/>
    <property type="evidence" value="ECO:0007669"/>
    <property type="project" value="InterPro"/>
</dbReference>
<evidence type="ECO:0000256" key="4">
    <source>
        <dbReference type="ARBA" id="ARBA00023026"/>
    </source>
</evidence>
<dbReference type="Gene3D" id="3.10.50.10">
    <property type="match status" value="1"/>
</dbReference>
<dbReference type="InterPro" id="IPR053214">
    <property type="entry name" value="LysM12-like"/>
</dbReference>
<dbReference type="InterPro" id="IPR036861">
    <property type="entry name" value="Endochitinase-like_sf"/>
</dbReference>
<keyword evidence="3 5" id="KW-0147">Chitin-binding</keyword>
<dbReference type="CDD" id="cd00035">
    <property type="entry name" value="ChtBD1"/>
    <property type="match status" value="1"/>
</dbReference>
<feature type="domain" description="Chitin-binding type-1" evidence="7">
    <location>
        <begin position="430"/>
        <end position="481"/>
    </location>
</feature>
<feature type="region of interest" description="Disordered" evidence="6">
    <location>
        <begin position="295"/>
        <end position="322"/>
    </location>
</feature>
<feature type="compositionally biased region" description="Polar residues" evidence="6">
    <location>
        <begin position="794"/>
        <end position="806"/>
    </location>
</feature>
<comment type="similarity">
    <text evidence="1">Belongs to the glycosyl hydrolase 18 family. Chitinase class V subfamily.</text>
</comment>
<feature type="disulfide bond" evidence="5">
    <location>
        <begin position="444"/>
        <end position="456"/>
    </location>
</feature>
<dbReference type="SUPFAM" id="SSF57016">
    <property type="entry name" value="Plant lectins/antimicrobial peptides"/>
    <property type="match status" value="1"/>
</dbReference>